<keyword evidence="4" id="KW-1185">Reference proteome</keyword>
<dbReference type="AlphaFoldDB" id="A0A9W6CMD9"/>
<dbReference type="Proteomes" id="UP001245370">
    <property type="component" value="Unassembled WGS sequence"/>
</dbReference>
<evidence type="ECO:0000313" key="1">
    <source>
        <dbReference type="EMBL" id="GLI22482.1"/>
    </source>
</evidence>
<evidence type="ECO:0000313" key="4">
    <source>
        <dbReference type="Proteomes" id="UP001245370"/>
    </source>
</evidence>
<comment type="caution">
    <text evidence="1">The sequence shown here is derived from an EMBL/GenBank/DDBJ whole genome shotgun (WGS) entry which is preliminary data.</text>
</comment>
<name>A0A9W6CMD9_XANFL</name>
<dbReference type="PANTHER" id="PTHR42280:SF1">
    <property type="entry name" value="CITG FAMILY PROTEIN"/>
    <property type="match status" value="1"/>
</dbReference>
<evidence type="ECO:0000313" key="2">
    <source>
        <dbReference type="EMBL" id="MDR6331726.1"/>
    </source>
</evidence>
<sequence>MRALAPAEVAEAFRAACLAELSALKPGNVHVFAAGHGMETAQFEAAATAAAPAVADPTLRVGARVLAAVEASLAVAGCNTNLGIILLCAPLAVAAESGGPLRKHLTIVLDGLDLSDAAATFRAIAAASPGGLGASAEADVRAPASITLKDAMALAADRDAIARQYVTGYADLFALGVPVLAGDPLERRRIEDTYLAFLATLPDSHIARKFGLKQAEAVRMEAAALRGRLAGLSPAERHEALLAFDASLKSRGLNPGTSADLTVASIFAALLAAPAEA</sequence>
<dbReference type="InterPro" id="IPR002736">
    <property type="entry name" value="CitG"/>
</dbReference>
<dbReference type="Proteomes" id="UP001144397">
    <property type="component" value="Unassembled WGS sequence"/>
</dbReference>
<dbReference type="GO" id="GO:0005524">
    <property type="term" value="F:ATP binding"/>
    <property type="evidence" value="ECO:0007669"/>
    <property type="project" value="InterPro"/>
</dbReference>
<accession>A0A9W6CMD9</accession>
<dbReference type="Gene3D" id="1.10.4200.10">
    <property type="entry name" value="Triphosphoribosyl-dephospho-CoA protein"/>
    <property type="match status" value="1"/>
</dbReference>
<gene>
    <name evidence="2" type="ORF">GGQ86_000173</name>
    <name evidence="1" type="ORF">XFLAVUS301_21560</name>
</gene>
<evidence type="ECO:0000313" key="3">
    <source>
        <dbReference type="Proteomes" id="UP001144397"/>
    </source>
</evidence>
<reference evidence="2 4" key="2">
    <citation type="submission" date="2023-07" db="EMBL/GenBank/DDBJ databases">
        <title>Genomic Encyclopedia of Type Strains, Phase IV (KMG-IV): sequencing the most valuable type-strain genomes for metagenomic binning, comparative biology and taxonomic classification.</title>
        <authorList>
            <person name="Goeker M."/>
        </authorList>
    </citation>
    <scope>NUCLEOTIDE SEQUENCE [LARGE SCALE GENOMIC DNA]</scope>
    <source>
        <strain evidence="2 4">DSM 338</strain>
    </source>
</reference>
<dbReference type="EMBL" id="BSDO01000002">
    <property type="protein sequence ID" value="GLI22482.1"/>
    <property type="molecule type" value="Genomic_DNA"/>
</dbReference>
<proteinExistence type="predicted"/>
<protein>
    <submittedName>
        <fullName evidence="1">Triphosphoribosyl-dephospho-CoA synthase</fullName>
        <ecNumber evidence="2">2.4.2.52</ecNumber>
    </submittedName>
</protein>
<reference evidence="1" key="1">
    <citation type="submission" date="2022-12" db="EMBL/GenBank/DDBJ databases">
        <title>Reference genome sequencing for broad-spectrum identification of bacterial and archaeal isolates by mass spectrometry.</title>
        <authorList>
            <person name="Sekiguchi Y."/>
            <person name="Tourlousse D.M."/>
        </authorList>
    </citation>
    <scope>NUCLEOTIDE SEQUENCE</scope>
    <source>
        <strain evidence="1">301</strain>
    </source>
</reference>
<dbReference type="Pfam" id="PF01874">
    <property type="entry name" value="CitG"/>
    <property type="match status" value="1"/>
</dbReference>
<dbReference type="GO" id="GO:0016757">
    <property type="term" value="F:glycosyltransferase activity"/>
    <property type="evidence" value="ECO:0007669"/>
    <property type="project" value="UniProtKB-KW"/>
</dbReference>
<keyword evidence="2" id="KW-0808">Transferase</keyword>
<dbReference type="EC" id="2.4.2.52" evidence="2"/>
<dbReference type="RefSeq" id="WP_281807459.1">
    <property type="nucleotide sequence ID" value="NZ_BSDO01000002.1"/>
</dbReference>
<dbReference type="GeneID" id="95762944"/>
<keyword evidence="2" id="KW-0328">Glycosyltransferase</keyword>
<dbReference type="GO" id="GO:0046917">
    <property type="term" value="F:triphosphoribosyl-dephospho-CoA synthase activity"/>
    <property type="evidence" value="ECO:0007669"/>
    <property type="project" value="UniProtKB-EC"/>
</dbReference>
<dbReference type="EMBL" id="JAVDPY010000001">
    <property type="protein sequence ID" value="MDR6331726.1"/>
    <property type="molecule type" value="Genomic_DNA"/>
</dbReference>
<organism evidence="1 3">
    <name type="scientific">Xanthobacter flavus</name>
    <dbReference type="NCBI Taxonomy" id="281"/>
    <lineage>
        <taxon>Bacteria</taxon>
        <taxon>Pseudomonadati</taxon>
        <taxon>Pseudomonadota</taxon>
        <taxon>Alphaproteobacteria</taxon>
        <taxon>Hyphomicrobiales</taxon>
        <taxon>Xanthobacteraceae</taxon>
        <taxon>Xanthobacter</taxon>
    </lineage>
</organism>
<dbReference type="PANTHER" id="PTHR42280">
    <property type="entry name" value="CITG FAMILY PROTEIN"/>
    <property type="match status" value="1"/>
</dbReference>